<reference evidence="3" key="1">
    <citation type="submission" date="2021-01" db="EMBL/GenBank/DDBJ databases">
        <authorList>
            <person name="Corre E."/>
            <person name="Pelletier E."/>
            <person name="Niang G."/>
            <person name="Scheremetjew M."/>
            <person name="Finn R."/>
            <person name="Kale V."/>
            <person name="Holt S."/>
            <person name="Cochrane G."/>
            <person name="Meng A."/>
            <person name="Brown T."/>
            <person name="Cohen L."/>
        </authorList>
    </citation>
    <scope>NUCLEOTIDE SEQUENCE</scope>
    <source>
        <strain evidence="3">NIES-2562</strain>
    </source>
</reference>
<protein>
    <submittedName>
        <fullName evidence="3">Uncharacterized protein</fullName>
    </submittedName>
</protein>
<dbReference type="EMBL" id="HBIB01023208">
    <property type="protein sequence ID" value="CAE0252990.1"/>
    <property type="molecule type" value="Transcribed_RNA"/>
</dbReference>
<evidence type="ECO:0000313" key="3">
    <source>
        <dbReference type="EMBL" id="CAE0252990.1"/>
    </source>
</evidence>
<evidence type="ECO:0000256" key="2">
    <source>
        <dbReference type="SAM" id="Phobius"/>
    </source>
</evidence>
<feature type="transmembrane region" description="Helical" evidence="2">
    <location>
        <begin position="6"/>
        <end position="25"/>
    </location>
</feature>
<name>A0A7S3DC06_9EUKA</name>
<feature type="compositionally biased region" description="Basic and acidic residues" evidence="1">
    <location>
        <begin position="54"/>
        <end position="84"/>
    </location>
</feature>
<keyword evidence="2" id="KW-0812">Transmembrane</keyword>
<keyword evidence="2" id="KW-1133">Transmembrane helix</keyword>
<evidence type="ECO:0000256" key="1">
    <source>
        <dbReference type="SAM" id="MobiDB-lite"/>
    </source>
</evidence>
<organism evidence="3">
    <name type="scientific">Palpitomonas bilix</name>
    <dbReference type="NCBI Taxonomy" id="652834"/>
    <lineage>
        <taxon>Eukaryota</taxon>
        <taxon>Eukaryota incertae sedis</taxon>
    </lineage>
</organism>
<proteinExistence type="predicted"/>
<feature type="region of interest" description="Disordered" evidence="1">
    <location>
        <begin position="38"/>
        <end position="123"/>
    </location>
</feature>
<gene>
    <name evidence="3" type="ORF">PBIL07802_LOCUS15222</name>
</gene>
<sequence length="151" mass="17312">MLSSTQWLFIAGGAGLALGFVARFFHWFPSMEKYFASSKQETEEEEAYAELEEGEKMEVEEKPKTKAEQKKEAEKQAEKKRTFDTRNQYTVDLSQKPKVQDPRIVEYKPKPKKVTNAPSPQPEVVQEVLEEGKDNRSWWRKVVDGVLVGGG</sequence>
<feature type="compositionally biased region" description="Basic and acidic residues" evidence="1">
    <location>
        <begin position="98"/>
        <end position="109"/>
    </location>
</feature>
<accession>A0A7S3DC06</accession>
<keyword evidence="2" id="KW-0472">Membrane</keyword>
<dbReference type="AlphaFoldDB" id="A0A7S3DC06"/>
<feature type="compositionally biased region" description="Acidic residues" evidence="1">
    <location>
        <begin position="42"/>
        <end position="53"/>
    </location>
</feature>